<feature type="compositionally biased region" description="Low complexity" evidence="7">
    <location>
        <begin position="181"/>
        <end position="193"/>
    </location>
</feature>
<dbReference type="PROSITE" id="PS50039">
    <property type="entry name" value="FORK_HEAD_3"/>
    <property type="match status" value="1"/>
</dbReference>
<evidence type="ECO:0000256" key="5">
    <source>
        <dbReference type="ARBA" id="ARBA00023242"/>
    </source>
</evidence>
<dbReference type="InterPro" id="IPR001766">
    <property type="entry name" value="Fork_head_dom"/>
</dbReference>
<feature type="DNA-binding region" description="Fork-head" evidence="6">
    <location>
        <begin position="300"/>
        <end position="398"/>
    </location>
</feature>
<sequence length="557" mass="62508">MSPKLHPHIALARQLKGYYTDIAIVPNRTKRNSLNSILWGIDLAMLLHRSIHRPFHSPDLPNNSSDFNSDNPLAPRESPMTDSGSQTIMPALLVNRASAPSDHSHDVLHQLPCQGYISPESSFTWPKMEQSETFGHTSLGYRTEPSSSAIHSRTCFGDVEDQAKGDDKWRIGPHQQLPTPFSSLSSSFNNSSFETDQELAPSTQSNSAIRPPILPTRSHQSQLRPWTDFTTANGFEETGARPRYNLPQAYAYDTAPSLDSSLYATSSDLRTPTQPKLHRPFRETERSAPLDSESESEGKQGEPPYAKLIYRALMDAPEHQMVLKDIYEWIAQNTDKARDPAFKGWQNSVRHNLSMNGAFKKVPHVDPSNKAKKGFIWVLEPSAVGAGIESTTRYRQKTVGKKSDNVDQADPKRQRSGRKGGRAARKSAKVRRSAWLDHDTRYGRYPKSELDMTFDTRPDEPLCQASPHQSWNGISGLPYYLTPPLSSTQPSFPESSIYDYGGMTENPETQQNGTVFSRQDQPLFGHPFNSGCESMQHDGSDIKFEDHYLANRLTTFT</sequence>
<evidence type="ECO:0000256" key="7">
    <source>
        <dbReference type="SAM" id="MobiDB-lite"/>
    </source>
</evidence>
<dbReference type="Gene3D" id="1.10.10.10">
    <property type="entry name" value="Winged helix-like DNA-binding domain superfamily/Winged helix DNA-binding domain"/>
    <property type="match status" value="1"/>
</dbReference>
<feature type="compositionally biased region" description="Polar residues" evidence="7">
    <location>
        <begin position="217"/>
        <end position="226"/>
    </location>
</feature>
<dbReference type="Pfam" id="PF00250">
    <property type="entry name" value="Forkhead"/>
    <property type="match status" value="1"/>
</dbReference>
<organism evidence="9 10">
    <name type="scientific">Letharia columbiana</name>
    <dbReference type="NCBI Taxonomy" id="112416"/>
    <lineage>
        <taxon>Eukaryota</taxon>
        <taxon>Fungi</taxon>
        <taxon>Dikarya</taxon>
        <taxon>Ascomycota</taxon>
        <taxon>Pezizomycotina</taxon>
        <taxon>Lecanoromycetes</taxon>
        <taxon>OSLEUM clade</taxon>
        <taxon>Lecanoromycetidae</taxon>
        <taxon>Lecanorales</taxon>
        <taxon>Lecanorineae</taxon>
        <taxon>Parmeliaceae</taxon>
        <taxon>Letharia</taxon>
    </lineage>
</organism>
<feature type="region of interest" description="Disordered" evidence="7">
    <location>
        <begin position="164"/>
        <end position="226"/>
    </location>
</feature>
<dbReference type="Proteomes" id="UP000578531">
    <property type="component" value="Unassembled WGS sequence"/>
</dbReference>
<proteinExistence type="predicted"/>
<feature type="compositionally biased region" description="Low complexity" evidence="7">
    <location>
        <begin position="57"/>
        <end position="73"/>
    </location>
</feature>
<dbReference type="EMBL" id="JACCJC010000014">
    <property type="protein sequence ID" value="KAF6237385.1"/>
    <property type="molecule type" value="Genomic_DNA"/>
</dbReference>
<evidence type="ECO:0000256" key="1">
    <source>
        <dbReference type="ARBA" id="ARBA00004123"/>
    </source>
</evidence>
<evidence type="ECO:0000256" key="3">
    <source>
        <dbReference type="ARBA" id="ARBA00023125"/>
    </source>
</evidence>
<dbReference type="SUPFAM" id="SSF46785">
    <property type="entry name" value="Winged helix' DNA-binding domain"/>
    <property type="match status" value="1"/>
</dbReference>
<dbReference type="GeneID" id="59285940"/>
<dbReference type="GO" id="GO:0000981">
    <property type="term" value="F:DNA-binding transcription factor activity, RNA polymerase II-specific"/>
    <property type="evidence" value="ECO:0007669"/>
    <property type="project" value="TreeGrafter"/>
</dbReference>
<accession>A0A8H6FZ48</accession>
<dbReference type="InterPro" id="IPR030456">
    <property type="entry name" value="TF_fork_head_CS_2"/>
</dbReference>
<feature type="compositionally biased region" description="Basic residues" evidence="7">
    <location>
        <begin position="414"/>
        <end position="432"/>
    </location>
</feature>
<keyword evidence="4" id="KW-0804">Transcription</keyword>
<evidence type="ECO:0000259" key="8">
    <source>
        <dbReference type="PROSITE" id="PS50039"/>
    </source>
</evidence>
<dbReference type="RefSeq" id="XP_037166709.1">
    <property type="nucleotide sequence ID" value="XM_037306199.1"/>
</dbReference>
<dbReference type="GO" id="GO:0005634">
    <property type="term" value="C:nucleus"/>
    <property type="evidence" value="ECO:0007669"/>
    <property type="project" value="UniProtKB-SubCell"/>
</dbReference>
<dbReference type="InterPro" id="IPR036388">
    <property type="entry name" value="WH-like_DNA-bd_sf"/>
</dbReference>
<dbReference type="PRINTS" id="PR00053">
    <property type="entry name" value="FORKHEAD"/>
</dbReference>
<evidence type="ECO:0000313" key="9">
    <source>
        <dbReference type="EMBL" id="KAF6237385.1"/>
    </source>
</evidence>
<feature type="region of interest" description="Disordered" evidence="7">
    <location>
        <begin position="394"/>
        <end position="432"/>
    </location>
</feature>
<feature type="domain" description="Fork-head" evidence="8">
    <location>
        <begin position="300"/>
        <end position="398"/>
    </location>
</feature>
<comment type="caution">
    <text evidence="9">The sequence shown here is derived from an EMBL/GenBank/DDBJ whole genome shotgun (WGS) entry which is preliminary data.</text>
</comment>
<dbReference type="OrthoDB" id="5954824at2759"/>
<keyword evidence="10" id="KW-1185">Reference proteome</keyword>
<dbReference type="PANTHER" id="PTHR45881:SF5">
    <property type="entry name" value="FORK-HEAD DOMAIN-CONTAINING PROTEIN"/>
    <property type="match status" value="1"/>
</dbReference>
<name>A0A8H6FZ48_9LECA</name>
<keyword evidence="2" id="KW-0805">Transcription regulation</keyword>
<protein>
    <recommendedName>
        <fullName evidence="8">Fork-head domain-containing protein</fullName>
    </recommendedName>
</protein>
<reference evidence="9 10" key="1">
    <citation type="journal article" date="2020" name="Genomics">
        <title>Complete, high-quality genomes from long-read metagenomic sequencing of two wolf lichen thalli reveals enigmatic genome architecture.</title>
        <authorList>
            <person name="McKenzie S.K."/>
            <person name="Walston R.F."/>
            <person name="Allen J.L."/>
        </authorList>
    </citation>
    <scope>NUCLEOTIDE SEQUENCE [LARGE SCALE GENOMIC DNA]</scope>
    <source>
        <strain evidence="9">WasteWater2</strain>
    </source>
</reference>
<feature type="region of interest" description="Disordered" evidence="7">
    <location>
        <begin position="265"/>
        <end position="303"/>
    </location>
</feature>
<feature type="compositionally biased region" description="Basic and acidic residues" evidence="7">
    <location>
        <begin position="401"/>
        <end position="413"/>
    </location>
</feature>
<gene>
    <name evidence="9" type="ORF">HO173_004275</name>
</gene>
<evidence type="ECO:0000256" key="4">
    <source>
        <dbReference type="ARBA" id="ARBA00023163"/>
    </source>
</evidence>
<comment type="subcellular location">
    <subcellularLocation>
        <location evidence="1 6">Nucleus</location>
    </subcellularLocation>
</comment>
<dbReference type="SMART" id="SM00339">
    <property type="entry name" value="FH"/>
    <property type="match status" value="1"/>
</dbReference>
<keyword evidence="5 6" id="KW-0539">Nucleus</keyword>
<dbReference type="PROSITE" id="PS00658">
    <property type="entry name" value="FORK_HEAD_2"/>
    <property type="match status" value="1"/>
</dbReference>
<dbReference type="AlphaFoldDB" id="A0A8H6FZ48"/>
<dbReference type="PANTHER" id="PTHR45881">
    <property type="entry name" value="CHECKPOINT SUPPRESSOR 1-LIKE, ISOFORM A-RELATED"/>
    <property type="match status" value="1"/>
</dbReference>
<evidence type="ECO:0000313" key="10">
    <source>
        <dbReference type="Proteomes" id="UP000578531"/>
    </source>
</evidence>
<dbReference type="GO" id="GO:0000978">
    <property type="term" value="F:RNA polymerase II cis-regulatory region sequence-specific DNA binding"/>
    <property type="evidence" value="ECO:0007669"/>
    <property type="project" value="TreeGrafter"/>
</dbReference>
<evidence type="ECO:0000256" key="6">
    <source>
        <dbReference type="PROSITE-ProRule" id="PRU00089"/>
    </source>
</evidence>
<keyword evidence="3 6" id="KW-0238">DNA-binding</keyword>
<feature type="region of interest" description="Disordered" evidence="7">
    <location>
        <begin position="57"/>
        <end position="85"/>
    </location>
</feature>
<evidence type="ECO:0000256" key="2">
    <source>
        <dbReference type="ARBA" id="ARBA00023015"/>
    </source>
</evidence>
<feature type="compositionally biased region" description="Polar residues" evidence="7">
    <location>
        <begin position="265"/>
        <end position="274"/>
    </location>
</feature>
<dbReference type="InterPro" id="IPR036390">
    <property type="entry name" value="WH_DNA-bd_sf"/>
</dbReference>